<dbReference type="PANTHER" id="PTHR34438:SF1">
    <property type="entry name" value="CHROMOSOME 2 OPEN READING FRAME 81"/>
    <property type="match status" value="1"/>
</dbReference>
<feature type="compositionally biased region" description="Basic and acidic residues" evidence="1">
    <location>
        <begin position="190"/>
        <end position="202"/>
    </location>
</feature>
<organism evidence="2 3">
    <name type="scientific">Porites lobata</name>
    <dbReference type="NCBI Taxonomy" id="104759"/>
    <lineage>
        <taxon>Eukaryota</taxon>
        <taxon>Metazoa</taxon>
        <taxon>Cnidaria</taxon>
        <taxon>Anthozoa</taxon>
        <taxon>Hexacorallia</taxon>
        <taxon>Scleractinia</taxon>
        <taxon>Fungiina</taxon>
        <taxon>Poritidae</taxon>
        <taxon>Porites</taxon>
    </lineage>
</organism>
<feature type="region of interest" description="Disordered" evidence="1">
    <location>
        <begin position="322"/>
        <end position="349"/>
    </location>
</feature>
<feature type="region of interest" description="Disordered" evidence="1">
    <location>
        <begin position="1"/>
        <end position="27"/>
    </location>
</feature>
<feature type="compositionally biased region" description="Basic and acidic residues" evidence="1">
    <location>
        <begin position="1"/>
        <end position="11"/>
    </location>
</feature>
<comment type="caution">
    <text evidence="2">The sequence shown here is derived from an EMBL/GenBank/DDBJ whole genome shotgun (WGS) entry which is preliminary data.</text>
</comment>
<evidence type="ECO:0000313" key="2">
    <source>
        <dbReference type="EMBL" id="CAH3156962.1"/>
    </source>
</evidence>
<dbReference type="Proteomes" id="UP001159405">
    <property type="component" value="Unassembled WGS sequence"/>
</dbReference>
<evidence type="ECO:0000256" key="1">
    <source>
        <dbReference type="SAM" id="MobiDB-lite"/>
    </source>
</evidence>
<reference evidence="2 3" key="1">
    <citation type="submission" date="2022-05" db="EMBL/GenBank/DDBJ databases">
        <authorList>
            <consortium name="Genoscope - CEA"/>
            <person name="William W."/>
        </authorList>
    </citation>
    <scope>NUCLEOTIDE SEQUENCE [LARGE SCALE GENOMIC DNA]</scope>
</reference>
<feature type="compositionally biased region" description="Low complexity" evidence="1">
    <location>
        <begin position="135"/>
        <end position="144"/>
    </location>
</feature>
<feature type="compositionally biased region" description="Basic and acidic residues" evidence="1">
    <location>
        <begin position="145"/>
        <end position="160"/>
    </location>
</feature>
<dbReference type="PANTHER" id="PTHR34438">
    <property type="entry name" value="SI:DKEY-97L20.6"/>
    <property type="match status" value="1"/>
</dbReference>
<protein>
    <submittedName>
        <fullName evidence="2">Uncharacterized protein</fullName>
    </submittedName>
</protein>
<dbReference type="InterPro" id="IPR028042">
    <property type="entry name" value="DUF4639"/>
</dbReference>
<feature type="compositionally biased region" description="Basic residues" evidence="1">
    <location>
        <begin position="203"/>
        <end position="222"/>
    </location>
</feature>
<name>A0ABN8Q4B4_9CNID</name>
<keyword evidence="3" id="KW-1185">Reference proteome</keyword>
<accession>A0ABN8Q4B4</accession>
<evidence type="ECO:0000313" key="3">
    <source>
        <dbReference type="Proteomes" id="UP001159405"/>
    </source>
</evidence>
<sequence>MSNKSRQDKTKTPAQATAPPPASNDIIPGRFTEAEWHHMVEQEDGEEFVVEIVNEIVESTMKVLHDQYIVSQTLPYTIQETKNLLLQIIEWQFLACDTGENNPACDSTWLEEEEPVTAVTDSWAQGSVPIMLRPSSASSTSSVQSDRESELSSVVEERPGAPEPPFEALEASATPLSINSPAQLPPPTSVERKEEHQEEPAHTKKIQNKKRTSVPFKPHKGKLPSFSGVDLTPLTDDYVLKKQEEQEDEARHYHSDTNGLKMLSSSTSILKAQYGRPPGIKDVLYDDRGNVVAVMKISPEKLPSHRVRTKFAVVDDDFDGQSGRTRVRAKKLGPSSQKADHGKEWKPSKSDIRRQNFDTSIVNNNSYQIEGTGQITPLPPPLVDTMDISAGVLVREGKLIRRGPRQVPRRVEKTPSTACLQPLDSTRPSGRVISELLTRSSPVIRPLRMTEPIPPITSQPQTYT</sequence>
<gene>
    <name evidence="2" type="ORF">PLOB_00002013</name>
</gene>
<dbReference type="Pfam" id="PF15479">
    <property type="entry name" value="DUF4639"/>
    <property type="match status" value="1"/>
</dbReference>
<proteinExistence type="predicted"/>
<dbReference type="EMBL" id="CALNXK010000106">
    <property type="protein sequence ID" value="CAH3156962.1"/>
    <property type="molecule type" value="Genomic_DNA"/>
</dbReference>
<feature type="compositionally biased region" description="Basic and acidic residues" evidence="1">
    <location>
        <begin position="338"/>
        <end position="349"/>
    </location>
</feature>
<feature type="region of interest" description="Disordered" evidence="1">
    <location>
        <begin position="133"/>
        <end position="228"/>
    </location>
</feature>